<name>A0A0J9BEP7_9FIRM</name>
<dbReference type="PANTHER" id="PTHR30336">
    <property type="entry name" value="INNER MEMBRANE PROTEIN, PROBABLE PERMEASE"/>
    <property type="match status" value="1"/>
</dbReference>
<keyword evidence="2" id="KW-0472">Membrane</keyword>
<dbReference type="Pfam" id="PF02698">
    <property type="entry name" value="DUF218"/>
    <property type="match status" value="1"/>
</dbReference>
<dbReference type="OrthoDB" id="9782395at2"/>
<evidence type="ECO:0000259" key="3">
    <source>
        <dbReference type="Pfam" id="PF02698"/>
    </source>
</evidence>
<feature type="domain" description="DUF218" evidence="3">
    <location>
        <begin position="53"/>
        <end position="171"/>
    </location>
</feature>
<evidence type="ECO:0000256" key="1">
    <source>
        <dbReference type="SAM" id="MobiDB-lite"/>
    </source>
</evidence>
<dbReference type="Gene3D" id="3.40.50.620">
    <property type="entry name" value="HUPs"/>
    <property type="match status" value="1"/>
</dbReference>
<gene>
    <name evidence="4" type="ORF">HMPREF9470_00364</name>
</gene>
<proteinExistence type="predicted"/>
<dbReference type="InterPro" id="IPR014729">
    <property type="entry name" value="Rossmann-like_a/b/a_fold"/>
</dbReference>
<dbReference type="GeneID" id="93162917"/>
<keyword evidence="2" id="KW-0812">Transmembrane</keyword>
<dbReference type="PATRIC" id="fig|742734.4.peg.388"/>
<dbReference type="CDD" id="cd06259">
    <property type="entry name" value="YdcF-like"/>
    <property type="match status" value="1"/>
</dbReference>
<keyword evidence="2" id="KW-1133">Transmembrane helix</keyword>
<accession>A0A0J9BEP7</accession>
<dbReference type="InterPro" id="IPR003848">
    <property type="entry name" value="DUF218"/>
</dbReference>
<dbReference type="AlphaFoldDB" id="A0A0J9BEP7"/>
<feature type="region of interest" description="Disordered" evidence="1">
    <location>
        <begin position="214"/>
        <end position="244"/>
    </location>
</feature>
<dbReference type="InterPro" id="IPR051599">
    <property type="entry name" value="Cell_Envelope_Assoc"/>
</dbReference>
<organism evidence="4 5">
    <name type="scientific">[Clostridium] citroniae WAL-19142</name>
    <dbReference type="NCBI Taxonomy" id="742734"/>
    <lineage>
        <taxon>Bacteria</taxon>
        <taxon>Bacillati</taxon>
        <taxon>Bacillota</taxon>
        <taxon>Clostridia</taxon>
        <taxon>Lachnospirales</taxon>
        <taxon>Lachnospiraceae</taxon>
        <taxon>Enterocloster</taxon>
    </lineage>
</organism>
<dbReference type="Proteomes" id="UP000037392">
    <property type="component" value="Unassembled WGS sequence"/>
</dbReference>
<comment type="caution">
    <text evidence="4">The sequence shown here is derived from an EMBL/GenBank/DDBJ whole genome shotgun (WGS) entry which is preliminary data.</text>
</comment>
<reference evidence="4 5" key="1">
    <citation type="submission" date="2011-04" db="EMBL/GenBank/DDBJ databases">
        <title>The Genome Sequence of Clostridium citroniae WAL-19142.</title>
        <authorList>
            <consortium name="The Broad Institute Genome Sequencing Platform"/>
            <person name="Earl A."/>
            <person name="Ward D."/>
            <person name="Feldgarden M."/>
            <person name="Gevers D."/>
            <person name="Warren Y.A."/>
            <person name="Tyrrell K.L."/>
            <person name="Citron D.M."/>
            <person name="Goldstein E.J."/>
            <person name="Daigneault M."/>
            <person name="Allen-Vercoe E."/>
            <person name="Young S.K."/>
            <person name="Zeng Q."/>
            <person name="Gargeya S."/>
            <person name="Fitzgerald M."/>
            <person name="Haas B."/>
            <person name="Abouelleil A."/>
            <person name="Alvarado L."/>
            <person name="Arachchi H.M."/>
            <person name="Berlin A."/>
            <person name="Brown A."/>
            <person name="Chapman S.B."/>
            <person name="Chen Z."/>
            <person name="Dunbar C."/>
            <person name="Freedman E."/>
            <person name="Gearin G."/>
            <person name="Gellesch M."/>
            <person name="Goldberg J."/>
            <person name="Griggs A."/>
            <person name="Gujja S."/>
            <person name="Heilman E.R."/>
            <person name="Heiman D."/>
            <person name="Howarth C."/>
            <person name="Larson L."/>
            <person name="Lui A."/>
            <person name="MacDonald P.J."/>
            <person name="Mehta T."/>
            <person name="Montmayeur A."/>
            <person name="Murphy C."/>
            <person name="Neiman D."/>
            <person name="Pearson M."/>
            <person name="Priest M."/>
            <person name="Roberts A."/>
            <person name="Saif S."/>
            <person name="Shea T."/>
            <person name="Shenoy N."/>
            <person name="Sisk P."/>
            <person name="Stolte C."/>
            <person name="Sykes S."/>
            <person name="White J."/>
            <person name="Yandava C."/>
            <person name="Wortman J."/>
            <person name="Nusbaum C."/>
            <person name="Birren B."/>
        </authorList>
    </citation>
    <scope>NUCLEOTIDE SEQUENCE [LARGE SCALE GENOMIC DNA]</scope>
    <source>
        <strain evidence="4 5">WAL-19142</strain>
    </source>
</reference>
<feature type="transmembrane region" description="Helical" evidence="2">
    <location>
        <begin position="12"/>
        <end position="33"/>
    </location>
</feature>
<protein>
    <recommendedName>
        <fullName evidence="3">DUF218 domain-containing protein</fullName>
    </recommendedName>
</protein>
<evidence type="ECO:0000313" key="5">
    <source>
        <dbReference type="Proteomes" id="UP000037392"/>
    </source>
</evidence>
<sequence length="244" mass="27606">MKIRSFVRKTVRVLLVLGLAGCLVMFLVNLYMIRKEEKYILTADQAGELEDVDCIMVLGCGVRPDGTPSGMLSDRLDQGIRLYDEHVSDKLLMSGDHGKVNYDEVNLMKQFAIDRAVPSENIFMDHAGFSTYESMYRARDIFQVKKIVIVTQRYHMYRALYVAQSMGMEAYGVASDPRTYGGQRMRDVRELLARPKDLIYTIVMPKPTYLGDSIPVSGDGNVTNDKDENRKRAVSATAVPQENE</sequence>
<dbReference type="PANTHER" id="PTHR30336:SF6">
    <property type="entry name" value="INTEGRAL MEMBRANE PROTEIN"/>
    <property type="match status" value="1"/>
</dbReference>
<dbReference type="EMBL" id="ADLK01000056">
    <property type="protein sequence ID" value="KMW11077.1"/>
    <property type="molecule type" value="Genomic_DNA"/>
</dbReference>
<evidence type="ECO:0000313" key="4">
    <source>
        <dbReference type="EMBL" id="KMW11077.1"/>
    </source>
</evidence>
<dbReference type="GO" id="GO:0005886">
    <property type="term" value="C:plasma membrane"/>
    <property type="evidence" value="ECO:0007669"/>
    <property type="project" value="TreeGrafter"/>
</dbReference>
<evidence type="ECO:0000256" key="2">
    <source>
        <dbReference type="SAM" id="Phobius"/>
    </source>
</evidence>
<dbReference type="RefSeq" id="WP_045093002.1">
    <property type="nucleotide sequence ID" value="NZ_KQ235875.1"/>
</dbReference>